<sequence length="72" mass="8340">MNHNTRKTRCPRGHLLEAPNLVTASAKRGLRACLVCHRARRAKNYYGWSDERFTCDANRRYRAMSLENSSTV</sequence>
<dbReference type="Proteomes" id="UP000316184">
    <property type="component" value="Unassembled WGS sequence"/>
</dbReference>
<dbReference type="RefSeq" id="WP_145736231.1">
    <property type="nucleotide sequence ID" value="NZ_VIWX01000001.1"/>
</dbReference>
<dbReference type="OrthoDB" id="3701112at2"/>
<comment type="caution">
    <text evidence="1">The sequence shown here is derived from an EMBL/GenBank/DDBJ whole genome shotgun (WGS) entry which is preliminary data.</text>
</comment>
<evidence type="ECO:0000313" key="1">
    <source>
        <dbReference type="EMBL" id="TWG07859.1"/>
    </source>
</evidence>
<evidence type="ECO:0000313" key="2">
    <source>
        <dbReference type="Proteomes" id="UP000316184"/>
    </source>
</evidence>
<keyword evidence="2" id="KW-1185">Reference proteome</keyword>
<dbReference type="EMBL" id="VIWX01000001">
    <property type="protein sequence ID" value="TWG07859.1"/>
    <property type="molecule type" value="Genomic_DNA"/>
</dbReference>
<name>A0A561V8B7_9PSEU</name>
<proteinExistence type="predicted"/>
<reference evidence="1 2" key="1">
    <citation type="submission" date="2019-06" db="EMBL/GenBank/DDBJ databases">
        <title>Sequencing the genomes of 1000 actinobacteria strains.</title>
        <authorList>
            <person name="Klenk H.-P."/>
        </authorList>
    </citation>
    <scope>NUCLEOTIDE SEQUENCE [LARGE SCALE GENOMIC DNA]</scope>
    <source>
        <strain evidence="1 2">DSM 46699</strain>
    </source>
</reference>
<dbReference type="AlphaFoldDB" id="A0A561V8B7"/>
<gene>
    <name evidence="1" type="ORF">FHU35_11478</name>
</gene>
<protein>
    <submittedName>
        <fullName evidence="1">Uncharacterized protein</fullName>
    </submittedName>
</protein>
<organism evidence="1 2">
    <name type="scientific">Saccharopolyspora dendranthemae</name>
    <dbReference type="NCBI Taxonomy" id="1181886"/>
    <lineage>
        <taxon>Bacteria</taxon>
        <taxon>Bacillati</taxon>
        <taxon>Actinomycetota</taxon>
        <taxon>Actinomycetes</taxon>
        <taxon>Pseudonocardiales</taxon>
        <taxon>Pseudonocardiaceae</taxon>
        <taxon>Saccharopolyspora</taxon>
    </lineage>
</organism>
<accession>A0A561V8B7</accession>